<dbReference type="CDD" id="cd06170">
    <property type="entry name" value="LuxR_C_like"/>
    <property type="match status" value="1"/>
</dbReference>
<evidence type="ECO:0000256" key="2">
    <source>
        <dbReference type="ARBA" id="ARBA00023125"/>
    </source>
</evidence>
<dbReference type="SUPFAM" id="SSF75516">
    <property type="entry name" value="Pheromone-binding domain of LuxR-like quorum-sensing transcription factors"/>
    <property type="match status" value="1"/>
</dbReference>
<evidence type="ECO:0000313" key="6">
    <source>
        <dbReference type="Proteomes" id="UP000054893"/>
    </source>
</evidence>
<reference evidence="5 6" key="1">
    <citation type="submission" date="2016-01" db="EMBL/GenBank/DDBJ databases">
        <authorList>
            <person name="Oliw E.H."/>
        </authorList>
    </citation>
    <scope>NUCLEOTIDE SEQUENCE [LARGE SCALE GENOMIC DNA]</scope>
    <source>
        <strain evidence="5">LMG 22029</strain>
    </source>
</reference>
<keyword evidence="3" id="KW-0804">Transcription</keyword>
<evidence type="ECO:0000313" key="5">
    <source>
        <dbReference type="EMBL" id="SAL44542.1"/>
    </source>
</evidence>
<dbReference type="PRINTS" id="PR00038">
    <property type="entry name" value="HTHLUXR"/>
</dbReference>
<dbReference type="PANTHER" id="PTHR44688">
    <property type="entry name" value="DNA-BINDING TRANSCRIPTIONAL ACTIVATOR DEVR_DOSR"/>
    <property type="match status" value="1"/>
</dbReference>
<organism evidence="5 6">
    <name type="scientific">Caballeronia sordidicola</name>
    <name type="common">Burkholderia sordidicola</name>
    <dbReference type="NCBI Taxonomy" id="196367"/>
    <lineage>
        <taxon>Bacteria</taxon>
        <taxon>Pseudomonadati</taxon>
        <taxon>Pseudomonadota</taxon>
        <taxon>Betaproteobacteria</taxon>
        <taxon>Burkholderiales</taxon>
        <taxon>Burkholderiaceae</taxon>
        <taxon>Caballeronia</taxon>
    </lineage>
</organism>
<dbReference type="PANTHER" id="PTHR44688:SF16">
    <property type="entry name" value="DNA-BINDING TRANSCRIPTIONAL ACTIVATOR DEVR_DOSR"/>
    <property type="match status" value="1"/>
</dbReference>
<dbReference type="Gene3D" id="3.30.450.80">
    <property type="entry name" value="Transcription factor LuxR-like, autoinducer-binding domain"/>
    <property type="match status" value="1"/>
</dbReference>
<dbReference type="InterPro" id="IPR005143">
    <property type="entry name" value="TF_LuxR_autoind-bd_dom"/>
</dbReference>
<accession>A0A158HJG2</accession>
<evidence type="ECO:0000256" key="1">
    <source>
        <dbReference type="ARBA" id="ARBA00023015"/>
    </source>
</evidence>
<dbReference type="Pfam" id="PF03472">
    <property type="entry name" value="Autoind_bind"/>
    <property type="match status" value="1"/>
</dbReference>
<dbReference type="AlphaFoldDB" id="A0A158HJG2"/>
<keyword evidence="1" id="KW-0805">Transcription regulation</keyword>
<sequence>MRLAFAANIPSLVESFGHAAGKLGFPHYVISRVTRSRSTCTRRTALEMIGSHYPQDWVRHYQRSDYASIDPVHRAAFLQSAPYRWHDIIGLSKAERRLLDEAREAGLGAGLSIPVHQSDGSILLFNLSGPLHSVNNTINSRLVYLISAQFHFELHRLALIRSRKAAHLLTPRQLECLTWVARGKTSAEIGEILGRSRYTVDYHIDLAMEALNIRSRTAAAVHATVQGIIKP</sequence>
<dbReference type="SMART" id="SM00421">
    <property type="entry name" value="HTH_LUXR"/>
    <property type="match status" value="1"/>
</dbReference>
<dbReference type="InterPro" id="IPR036388">
    <property type="entry name" value="WH-like_DNA-bd_sf"/>
</dbReference>
<evidence type="ECO:0000256" key="3">
    <source>
        <dbReference type="ARBA" id="ARBA00023163"/>
    </source>
</evidence>
<gene>
    <name evidence="5" type="ORF">AWB64_04726</name>
</gene>
<keyword evidence="2" id="KW-0238">DNA-binding</keyword>
<protein>
    <submittedName>
        <fullName evidence="5">CciR</fullName>
    </submittedName>
</protein>
<feature type="domain" description="HTH luxR-type" evidence="4">
    <location>
        <begin position="162"/>
        <end position="227"/>
    </location>
</feature>
<dbReference type="InterPro" id="IPR016032">
    <property type="entry name" value="Sig_transdc_resp-reg_C-effctor"/>
</dbReference>
<dbReference type="InterPro" id="IPR036693">
    <property type="entry name" value="TF_LuxR_autoind-bd_dom_sf"/>
</dbReference>
<dbReference type="PROSITE" id="PS50043">
    <property type="entry name" value="HTH_LUXR_2"/>
    <property type="match status" value="1"/>
</dbReference>
<dbReference type="Gene3D" id="1.10.10.10">
    <property type="entry name" value="Winged helix-like DNA-binding domain superfamily/Winged helix DNA-binding domain"/>
    <property type="match status" value="1"/>
</dbReference>
<dbReference type="GO" id="GO:0006355">
    <property type="term" value="P:regulation of DNA-templated transcription"/>
    <property type="evidence" value="ECO:0007669"/>
    <property type="project" value="InterPro"/>
</dbReference>
<dbReference type="GO" id="GO:0003677">
    <property type="term" value="F:DNA binding"/>
    <property type="evidence" value="ECO:0007669"/>
    <property type="project" value="UniProtKB-KW"/>
</dbReference>
<dbReference type="Proteomes" id="UP000054893">
    <property type="component" value="Unassembled WGS sequence"/>
</dbReference>
<evidence type="ECO:0000259" key="4">
    <source>
        <dbReference type="PROSITE" id="PS50043"/>
    </source>
</evidence>
<dbReference type="Pfam" id="PF00196">
    <property type="entry name" value="GerE"/>
    <property type="match status" value="1"/>
</dbReference>
<proteinExistence type="predicted"/>
<dbReference type="SUPFAM" id="SSF46894">
    <property type="entry name" value="C-terminal effector domain of the bipartite response regulators"/>
    <property type="match status" value="1"/>
</dbReference>
<name>A0A158HJG2_CABSO</name>
<dbReference type="EMBL" id="FCOC02000018">
    <property type="protein sequence ID" value="SAL44542.1"/>
    <property type="molecule type" value="Genomic_DNA"/>
</dbReference>
<dbReference type="InterPro" id="IPR000792">
    <property type="entry name" value="Tscrpt_reg_LuxR_C"/>
</dbReference>